<dbReference type="Gene3D" id="3.40.50.1110">
    <property type="entry name" value="SGNH hydrolase"/>
    <property type="match status" value="1"/>
</dbReference>
<dbReference type="SUPFAM" id="SSF52266">
    <property type="entry name" value="SGNH hydrolase"/>
    <property type="match status" value="1"/>
</dbReference>
<comment type="similarity">
    <text evidence="2">Belongs to the 'GDSL' lipolytic enzyme family.</text>
</comment>
<evidence type="ECO:0000256" key="6">
    <source>
        <dbReference type="ARBA" id="ARBA00022963"/>
    </source>
</evidence>
<keyword evidence="4 8" id="KW-0732">Signal</keyword>
<dbReference type="PANTHER" id="PTHR45650:SF9">
    <property type="entry name" value="SGNH HYDROLASE-TYPE ESTERASE DOMAIN-CONTAINING PROTEIN"/>
    <property type="match status" value="1"/>
</dbReference>
<evidence type="ECO:0000256" key="2">
    <source>
        <dbReference type="ARBA" id="ARBA00008668"/>
    </source>
</evidence>
<dbReference type="GO" id="GO:0005576">
    <property type="term" value="C:extracellular region"/>
    <property type="evidence" value="ECO:0007669"/>
    <property type="project" value="UniProtKB-SubCell"/>
</dbReference>
<feature type="signal peptide" evidence="8">
    <location>
        <begin position="1"/>
        <end position="24"/>
    </location>
</feature>
<dbReference type="InterPro" id="IPR051238">
    <property type="entry name" value="GDSL_esterase/lipase"/>
</dbReference>
<dbReference type="Proteomes" id="UP001632038">
    <property type="component" value="Unassembled WGS sequence"/>
</dbReference>
<protein>
    <submittedName>
        <fullName evidence="9">Uncharacterized protein</fullName>
    </submittedName>
</protein>
<gene>
    <name evidence="9" type="ORF">CASFOL_031492</name>
</gene>
<name>A0ABD3C5F2_9LAMI</name>
<dbReference type="Pfam" id="PF00657">
    <property type="entry name" value="Lipase_GDSL"/>
    <property type="match status" value="1"/>
</dbReference>
<dbReference type="PANTHER" id="PTHR45650">
    <property type="entry name" value="GDSL-LIKE LIPASE/ACYLHYDROLASE-RELATED"/>
    <property type="match status" value="1"/>
</dbReference>
<evidence type="ECO:0000313" key="9">
    <source>
        <dbReference type="EMBL" id="KAL3624824.1"/>
    </source>
</evidence>
<dbReference type="InterPro" id="IPR001087">
    <property type="entry name" value="GDSL"/>
</dbReference>
<comment type="caution">
    <text evidence="9">The sequence shown here is derived from an EMBL/GenBank/DDBJ whole genome shotgun (WGS) entry which is preliminary data.</text>
</comment>
<proteinExistence type="inferred from homology"/>
<keyword evidence="7" id="KW-0443">Lipid metabolism</keyword>
<evidence type="ECO:0000256" key="3">
    <source>
        <dbReference type="ARBA" id="ARBA00022525"/>
    </source>
</evidence>
<evidence type="ECO:0000256" key="5">
    <source>
        <dbReference type="ARBA" id="ARBA00022801"/>
    </source>
</evidence>
<accession>A0ABD3C5F2</accession>
<evidence type="ECO:0000256" key="7">
    <source>
        <dbReference type="ARBA" id="ARBA00023098"/>
    </source>
</evidence>
<evidence type="ECO:0000256" key="1">
    <source>
        <dbReference type="ARBA" id="ARBA00004613"/>
    </source>
</evidence>
<dbReference type="InterPro" id="IPR035669">
    <property type="entry name" value="SGNH_plant_lipase-like"/>
</dbReference>
<comment type="subcellular location">
    <subcellularLocation>
        <location evidence="1">Secreted</location>
    </subcellularLocation>
</comment>
<dbReference type="InterPro" id="IPR036514">
    <property type="entry name" value="SGNH_hydro_sf"/>
</dbReference>
<evidence type="ECO:0000313" key="10">
    <source>
        <dbReference type="Proteomes" id="UP001632038"/>
    </source>
</evidence>
<dbReference type="AlphaFoldDB" id="A0ABD3C5F2"/>
<keyword evidence="5" id="KW-0378">Hydrolase</keyword>
<organism evidence="9 10">
    <name type="scientific">Castilleja foliolosa</name>
    <dbReference type="NCBI Taxonomy" id="1961234"/>
    <lineage>
        <taxon>Eukaryota</taxon>
        <taxon>Viridiplantae</taxon>
        <taxon>Streptophyta</taxon>
        <taxon>Embryophyta</taxon>
        <taxon>Tracheophyta</taxon>
        <taxon>Spermatophyta</taxon>
        <taxon>Magnoliopsida</taxon>
        <taxon>eudicotyledons</taxon>
        <taxon>Gunneridae</taxon>
        <taxon>Pentapetalae</taxon>
        <taxon>asterids</taxon>
        <taxon>lamiids</taxon>
        <taxon>Lamiales</taxon>
        <taxon>Orobanchaceae</taxon>
        <taxon>Pedicularideae</taxon>
        <taxon>Castillejinae</taxon>
        <taxon>Castilleja</taxon>
    </lineage>
</organism>
<dbReference type="CDD" id="cd01837">
    <property type="entry name" value="SGNH_plant_lipase_like"/>
    <property type="match status" value="1"/>
</dbReference>
<evidence type="ECO:0000256" key="8">
    <source>
        <dbReference type="SAM" id="SignalP"/>
    </source>
</evidence>
<keyword evidence="10" id="KW-1185">Reference proteome</keyword>
<dbReference type="GO" id="GO:0016042">
    <property type="term" value="P:lipid catabolic process"/>
    <property type="evidence" value="ECO:0007669"/>
    <property type="project" value="UniProtKB-KW"/>
</dbReference>
<keyword evidence="3" id="KW-0964">Secreted</keyword>
<reference evidence="10" key="1">
    <citation type="journal article" date="2024" name="IScience">
        <title>Strigolactones Initiate the Formation of Haustorium-like Structures in Castilleja.</title>
        <authorList>
            <person name="Buerger M."/>
            <person name="Peterson D."/>
            <person name="Chory J."/>
        </authorList>
    </citation>
    <scope>NUCLEOTIDE SEQUENCE [LARGE SCALE GENOMIC DNA]</scope>
</reference>
<keyword evidence="6" id="KW-0442">Lipid degradation</keyword>
<evidence type="ECO:0000256" key="4">
    <source>
        <dbReference type="ARBA" id="ARBA00022729"/>
    </source>
</evidence>
<sequence>MQLPNLTKLFILCTLCVTIMQIEGQQQVPCLFFMGDSQIDNGNNNPLMTVIKANYLPYGGDYPDGPTGRFGSGRILSDFLAEFLGFDKPIPPFATANGPEIIKGVNYASASAGILDDTAKTTVIEQFNFSGDRISLNRQLYNHGTTVSKIAFFLGNATLHRDHLKKCLYIVNMGSNDYLNNYFQPQSYTTSTLYTPDEFAAILSKQYSQQLRTLYSYGARKIVVYGVGLLGCLPGVTKSPNANRSSNCIEPINDIAQPFNNRLKQLINTLNQDLSDAQFILINTSSISRIDPSSLGIKVDNAPCCMVSELTGLCEVGKEPCTNRDEYTFWDDYHPSEIFTRATAARAYNAALPTDAYPFDIRHLVQL</sequence>
<feature type="chain" id="PRO_5044845073" evidence="8">
    <location>
        <begin position="25"/>
        <end position="367"/>
    </location>
</feature>
<dbReference type="GO" id="GO:0016787">
    <property type="term" value="F:hydrolase activity"/>
    <property type="evidence" value="ECO:0007669"/>
    <property type="project" value="UniProtKB-KW"/>
</dbReference>
<dbReference type="EMBL" id="JAVIJP010000053">
    <property type="protein sequence ID" value="KAL3624824.1"/>
    <property type="molecule type" value="Genomic_DNA"/>
</dbReference>